<reference evidence="1 2" key="2">
    <citation type="journal article" date="2016" name="Genome Announc.">
        <title>Permanent Draft Genome Sequences for Two Variants of Frankia sp. Strain CpI1, the First Frankia Strain Isolated from Root Nodules of Comptonia peregrina.</title>
        <authorList>
            <person name="Oshone R."/>
            <person name="Hurst S.G.IV."/>
            <person name="Abebe-Akele F."/>
            <person name="Simpson S."/>
            <person name="Morris K."/>
            <person name="Thomas W.K."/>
            <person name="Tisa L.S."/>
        </authorList>
    </citation>
    <scope>NUCLEOTIDE SEQUENCE [LARGE SCALE GENOMIC DNA]</scope>
    <source>
        <strain evidence="2">CpI1-S</strain>
    </source>
</reference>
<organism evidence="1 2">
    <name type="scientific">Frankia torreyi</name>
    <dbReference type="NCBI Taxonomy" id="1856"/>
    <lineage>
        <taxon>Bacteria</taxon>
        <taxon>Bacillati</taxon>
        <taxon>Actinomycetota</taxon>
        <taxon>Actinomycetes</taxon>
        <taxon>Frankiales</taxon>
        <taxon>Frankiaceae</taxon>
        <taxon>Frankia</taxon>
    </lineage>
</organism>
<dbReference type="PATRIC" id="fig|1502723.3.peg.852"/>
<sequence>MCLVFGPGQSAVDGMLRGVPAWKAIEQAEPEFAGRVRRLFDAGRHKTIATLRADRSPRISGIECEFTDGDLRFGSMTDARKGADLHRDPRFALHGPTFHPEQGRESDWPGEAKIAGRAVPANPVTTAEASEHADGEMFVADITEVVVTRLNAEATGLVVESWTPERGLLRVERK</sequence>
<proteinExistence type="predicted"/>
<name>A0A0D8B5F8_9ACTN</name>
<dbReference type="InterPro" id="IPR012349">
    <property type="entry name" value="Split_barrel_FMN-bd"/>
</dbReference>
<keyword evidence="2" id="KW-1185">Reference proteome</keyword>
<dbReference type="EMBL" id="JYFN01000110">
    <property type="protein sequence ID" value="KJE19411.1"/>
    <property type="molecule type" value="Genomic_DNA"/>
</dbReference>
<dbReference type="Gene3D" id="2.30.110.10">
    <property type="entry name" value="Electron Transport, Fmn-binding Protein, Chain A"/>
    <property type="match status" value="1"/>
</dbReference>
<reference evidence="2" key="1">
    <citation type="submission" date="2015-02" db="EMBL/GenBank/DDBJ databases">
        <title>Draft Genome of Frankia sp. CpI1-S.</title>
        <authorList>
            <person name="Oshone R.T."/>
            <person name="Ngom M."/>
            <person name="Ghodhbane-Gtari F."/>
            <person name="Gtari M."/>
            <person name="Morris K."/>
            <person name="Thomas K."/>
            <person name="Sen A."/>
            <person name="Tisa L.S."/>
        </authorList>
    </citation>
    <scope>NUCLEOTIDE SEQUENCE [LARGE SCALE GENOMIC DNA]</scope>
    <source>
        <strain evidence="2">CpI1-S</strain>
    </source>
</reference>
<evidence type="ECO:0000313" key="1">
    <source>
        <dbReference type="EMBL" id="KJE19411.1"/>
    </source>
</evidence>
<accession>A0A0D8B5F8</accession>
<dbReference type="SUPFAM" id="SSF50475">
    <property type="entry name" value="FMN-binding split barrel"/>
    <property type="match status" value="1"/>
</dbReference>
<dbReference type="AlphaFoldDB" id="A0A0D8B5F8"/>
<gene>
    <name evidence="1" type="ORF">FF36_06315</name>
</gene>
<protein>
    <submittedName>
        <fullName evidence="1">Pyridoxamine 5'-phosphate oxidase</fullName>
    </submittedName>
</protein>
<evidence type="ECO:0000313" key="2">
    <source>
        <dbReference type="Proteomes" id="UP000032545"/>
    </source>
</evidence>
<comment type="caution">
    <text evidence="1">The sequence shown here is derived from an EMBL/GenBank/DDBJ whole genome shotgun (WGS) entry which is preliminary data.</text>
</comment>
<dbReference type="Proteomes" id="UP000032545">
    <property type="component" value="Unassembled WGS sequence"/>
</dbReference>